<dbReference type="GO" id="GO:0005886">
    <property type="term" value="C:plasma membrane"/>
    <property type="evidence" value="ECO:0007669"/>
    <property type="project" value="TreeGrafter"/>
</dbReference>
<keyword evidence="1 2" id="KW-0344">Guanine-nucleotide releasing factor</keyword>
<feature type="region of interest" description="Disordered" evidence="3">
    <location>
        <begin position="652"/>
        <end position="673"/>
    </location>
</feature>
<dbReference type="WBParaSite" id="Smp_305350.1">
    <property type="protein sequence ID" value="Smp_305350.1"/>
    <property type="gene ID" value="Smp_305350"/>
</dbReference>
<feature type="compositionally biased region" description="Polar residues" evidence="3">
    <location>
        <begin position="625"/>
        <end position="639"/>
    </location>
</feature>
<name>A0A5K4F297_SCHMA</name>
<keyword evidence="4" id="KW-0812">Transmembrane</keyword>
<evidence type="ECO:0000256" key="1">
    <source>
        <dbReference type="ARBA" id="ARBA00022658"/>
    </source>
</evidence>
<feature type="transmembrane region" description="Helical" evidence="4">
    <location>
        <begin position="141"/>
        <end position="160"/>
    </location>
</feature>
<dbReference type="InParanoid" id="A0A5K4F297"/>
<dbReference type="SMART" id="SM00147">
    <property type="entry name" value="RasGEF"/>
    <property type="match status" value="1"/>
</dbReference>
<dbReference type="PANTHER" id="PTHR23113">
    <property type="entry name" value="GUANINE NUCLEOTIDE EXCHANGE FACTOR"/>
    <property type="match status" value="1"/>
</dbReference>
<dbReference type="AlphaFoldDB" id="A0A5K4F297"/>
<feature type="region of interest" description="Disordered" evidence="3">
    <location>
        <begin position="530"/>
        <end position="615"/>
    </location>
</feature>
<dbReference type="STRING" id="6183.A0A5K4F297"/>
<dbReference type="PANTHER" id="PTHR23113:SF368">
    <property type="entry name" value="CELL DIVISION CONTROL PROTEIN 25"/>
    <property type="match status" value="1"/>
</dbReference>
<dbReference type="InterPro" id="IPR001895">
    <property type="entry name" value="RASGEF_cat_dom"/>
</dbReference>
<feature type="region of interest" description="Disordered" evidence="3">
    <location>
        <begin position="395"/>
        <end position="414"/>
    </location>
</feature>
<sequence length="1396" mass="158107">MDFLTPDKVVGTYDLRSDVKNTSTIPPGYVPPLIRGLSLEDSVQSTSWSTSKHKPHTLYLGINQGYNDTSSLDSIFSQSNTLNQNVITTKTTKTISNDKSSHRNKSSTVPNVMKIVRKSYDTLDVGRNRYEKHLKADPELIAVRFLYLSVAFFLIFFFYVTVLQQITLIELEYFQAIEADEFYTLKWNSKEKLQYAPNIVASTRWFNQIIFWVQKHILNEKSLSKRTEILSHFIRMAKKLVDFNNFSSGMAIISALNMQCIHRLNATWSHLTSRDRHIFRKLADLFSQEENFINLRTAVDHSRLPCIPYLGIYLSDLTFIDVAASSLNNRRENSTWTNQGKQDRINNILRIIANFQQSNYPFVRNESIASYLETQRYIEELQRFIEDANYKLSIQLEPPPTSSPPDLSRQNSSYTVPPNYSFLSSINSSNDNILKPVPIYTCTANVTSKCDTVTTTTTPLSPIKTTTSSSSPLSCKTPTMNNKTTRIRHPNKGNTEHMISHSTVNQQIKSNPTLCDLLGPPMIPPPPRVKQTYSQEDISISSSNHNPVVNSVQRPRKKPTHQKLGSWGGFGLLFSDNDATPTIDKTDNKQNSSTSTTSTTTNTGSSSHLLPRSPHFKRNVKLSVNNPESTKNSLSNQNHGFAKRSSPTILKRYMNTNNDNNNNSNTKTSNQPNGDLYFMFDDRPSSNSSRSSPHLLVFTDCLNKPDNNHKQSIKKEQMISGNSMPIYSSSSSNNSVIELQCIKQSKSTHSRNQSSIFPDDISNAKTVPGTPCRRIKQHHNYTNMGMSNLEQKRSTNLTTTDDDDHHHNSTSNGKKISVTKLLHHNSLLNSPSMFYQSSQKDHSFNNCTTPLTNHYRLSQTYPFVLPTSKIRSSSLHLPELSSHHQQQQQQHSSMNLSHLALAALAAVQVTISNNDNDKHNTKDKNVTFVHHRHHHSPVLMSTSNYSCSQSSPINSTYLNIKLANNLEVIREGPLLCCTTSLTSFKIAKFHSSSSVNSSTSPSQLSTSFTDRLNFSTIPLELPVNCNQSPVKHKSNLQPDIDCNLNEIHSPPTITANLSYSYSSQTSLSSMTLESSTSLSYSSTHHNHHHHRHSVHEGEQSIESLNEHLYSPQSISTSCNCKYIKKSCRLHKKFKNYWAVLLISLNNNNKANSISNECVFLVLFKTYTKSLKQFIPWSIVSSNLNPLKIRKNQLLNSPNYYSASRCKVLRIQDACFDKHNTQSLLNDNCIHPTVLVLENYSNKEKVYRLICPIPQYLCTQPMTCRNSNRSSSKIIEHVDQLDVAYNSDIQITNNTHRDVIPSWLWTSKTIHRFSQIIKQKFGTILKINQSKHDLSSNTTTANLTTTPTTTPTSSNDYLLNKSFQWLYPLLTLFPSASQQLSKHIFQTSSFLNLSTME</sequence>
<feature type="compositionally biased region" description="Low complexity" evidence="3">
    <location>
        <begin position="461"/>
        <end position="479"/>
    </location>
</feature>
<dbReference type="InterPro" id="IPR036964">
    <property type="entry name" value="RASGEF_cat_dom_sf"/>
</dbReference>
<feature type="region of interest" description="Disordered" evidence="3">
    <location>
        <begin position="875"/>
        <end position="894"/>
    </location>
</feature>
<accession>A0A5K4F297</accession>
<feature type="region of interest" description="Disordered" evidence="3">
    <location>
        <begin position="796"/>
        <end position="815"/>
    </location>
</feature>
<dbReference type="GO" id="GO:0007265">
    <property type="term" value="P:Ras protein signal transduction"/>
    <property type="evidence" value="ECO:0007669"/>
    <property type="project" value="TreeGrafter"/>
</dbReference>
<evidence type="ECO:0000256" key="4">
    <source>
        <dbReference type="SAM" id="Phobius"/>
    </source>
</evidence>
<dbReference type="Pfam" id="PF00617">
    <property type="entry name" value="RasGEF"/>
    <property type="match status" value="1"/>
</dbReference>
<evidence type="ECO:0000313" key="6">
    <source>
        <dbReference type="Proteomes" id="UP000008854"/>
    </source>
</evidence>
<dbReference type="SUPFAM" id="SSF48366">
    <property type="entry name" value="Ras GEF"/>
    <property type="match status" value="1"/>
</dbReference>
<organism evidence="6 7">
    <name type="scientific">Schistosoma mansoni</name>
    <name type="common">Blood fluke</name>
    <dbReference type="NCBI Taxonomy" id="6183"/>
    <lineage>
        <taxon>Eukaryota</taxon>
        <taxon>Metazoa</taxon>
        <taxon>Spiralia</taxon>
        <taxon>Lophotrochozoa</taxon>
        <taxon>Platyhelminthes</taxon>
        <taxon>Trematoda</taxon>
        <taxon>Digenea</taxon>
        <taxon>Strigeidida</taxon>
        <taxon>Schistosomatoidea</taxon>
        <taxon>Schistosomatidae</taxon>
        <taxon>Schistosoma</taxon>
    </lineage>
</organism>
<keyword evidence="4" id="KW-1133">Transmembrane helix</keyword>
<evidence type="ECO:0000256" key="3">
    <source>
        <dbReference type="SAM" id="MobiDB-lite"/>
    </source>
</evidence>
<feature type="compositionally biased region" description="Low complexity" evidence="3">
    <location>
        <begin position="591"/>
        <end position="607"/>
    </location>
</feature>
<dbReference type="PROSITE" id="PS50009">
    <property type="entry name" value="RASGEF_CAT"/>
    <property type="match status" value="1"/>
</dbReference>
<dbReference type="InterPro" id="IPR008937">
    <property type="entry name" value="Ras-like_GEF"/>
</dbReference>
<reference evidence="7" key="2">
    <citation type="submission" date="2019-11" db="UniProtKB">
        <authorList>
            <consortium name="WormBaseParasite"/>
        </authorList>
    </citation>
    <scope>IDENTIFICATION</scope>
    <source>
        <strain evidence="7">Puerto Rican</strain>
    </source>
</reference>
<proteinExistence type="predicted"/>
<feature type="compositionally biased region" description="Low complexity" evidence="3">
    <location>
        <begin position="655"/>
        <end position="670"/>
    </location>
</feature>
<protein>
    <submittedName>
        <fullName evidence="7">Ras-GEF domain-containing protein</fullName>
    </submittedName>
</protein>
<keyword evidence="6" id="KW-1185">Reference proteome</keyword>
<dbReference type="Proteomes" id="UP000008854">
    <property type="component" value="Unassembled WGS sequence"/>
</dbReference>
<dbReference type="Gene3D" id="1.10.840.10">
    <property type="entry name" value="Ras guanine-nucleotide exchange factors catalytic domain"/>
    <property type="match status" value="1"/>
</dbReference>
<feature type="region of interest" description="Disordered" evidence="3">
    <location>
        <begin position="749"/>
        <end position="773"/>
    </location>
</feature>
<dbReference type="GO" id="GO:0005085">
    <property type="term" value="F:guanyl-nucleotide exchange factor activity"/>
    <property type="evidence" value="ECO:0007669"/>
    <property type="project" value="UniProtKB-KW"/>
</dbReference>
<feature type="compositionally biased region" description="Polar residues" evidence="3">
    <location>
        <begin position="404"/>
        <end position="414"/>
    </location>
</feature>
<evidence type="ECO:0000259" key="5">
    <source>
        <dbReference type="PROSITE" id="PS50009"/>
    </source>
</evidence>
<evidence type="ECO:0000313" key="7">
    <source>
        <dbReference type="WBParaSite" id="Smp_305350.1"/>
    </source>
</evidence>
<dbReference type="CDD" id="cd00155">
    <property type="entry name" value="RasGEF"/>
    <property type="match status" value="1"/>
</dbReference>
<dbReference type="InterPro" id="IPR023578">
    <property type="entry name" value="Ras_GEF_dom_sf"/>
</dbReference>
<feature type="region of interest" description="Disordered" evidence="3">
    <location>
        <begin position="625"/>
        <end position="644"/>
    </location>
</feature>
<evidence type="ECO:0000256" key="2">
    <source>
        <dbReference type="PROSITE-ProRule" id="PRU00168"/>
    </source>
</evidence>
<feature type="compositionally biased region" description="Low complexity" evidence="3">
    <location>
        <begin position="539"/>
        <end position="552"/>
    </location>
</feature>
<feature type="region of interest" description="Disordered" evidence="3">
    <location>
        <begin position="461"/>
        <end position="494"/>
    </location>
</feature>
<keyword evidence="4" id="KW-0472">Membrane</keyword>
<reference evidence="6" key="1">
    <citation type="journal article" date="2012" name="PLoS Negl. Trop. Dis.">
        <title>A systematically improved high quality genome and transcriptome of the human blood fluke Schistosoma mansoni.</title>
        <authorList>
            <person name="Protasio A.V."/>
            <person name="Tsai I.J."/>
            <person name="Babbage A."/>
            <person name="Nichol S."/>
            <person name="Hunt M."/>
            <person name="Aslett M.A."/>
            <person name="De Silva N."/>
            <person name="Velarde G.S."/>
            <person name="Anderson T.J."/>
            <person name="Clark R.C."/>
            <person name="Davidson C."/>
            <person name="Dillon G.P."/>
            <person name="Holroyd N.E."/>
            <person name="LoVerde P.T."/>
            <person name="Lloyd C."/>
            <person name="McQuillan J."/>
            <person name="Oliveira G."/>
            <person name="Otto T.D."/>
            <person name="Parker-Manuel S.J."/>
            <person name="Quail M.A."/>
            <person name="Wilson R.A."/>
            <person name="Zerlotini A."/>
            <person name="Dunne D.W."/>
            <person name="Berriman M."/>
        </authorList>
    </citation>
    <scope>NUCLEOTIDE SEQUENCE [LARGE SCALE GENOMIC DNA]</scope>
    <source>
        <strain evidence="6">Puerto Rican</strain>
    </source>
</reference>
<feature type="domain" description="Ras-GEF" evidence="5">
    <location>
        <begin position="158"/>
        <end position="399"/>
    </location>
</feature>
<dbReference type="ExpressionAtlas" id="A0A5K4F297">
    <property type="expression patterns" value="baseline"/>
</dbReference>